<feature type="region of interest" description="Disordered" evidence="2">
    <location>
        <begin position="1"/>
        <end position="32"/>
    </location>
</feature>
<dbReference type="Proteomes" id="UP000501690">
    <property type="component" value="Linkage Group LG5"/>
</dbReference>
<evidence type="ECO:0000256" key="2">
    <source>
        <dbReference type="SAM" id="MobiDB-lite"/>
    </source>
</evidence>
<sequence>MWQSHRSALREPATKRPPHSPNELSALDTLNRLPGQSHRRTIDILIYENSRQVARPAGRTATPKLNYFNLLIENLVASENSEACKTPSSRVNQAPAPTPLSPYGAYLSNCVNKLKPKCGEQIFFSVIVGNQTVSRYCCTSLVKDMGQTCHTDVTRYAADLPEHKNNKREILNSRTVRMFNISLRCGQQFGDYEDMFDIDRSLVVQVAMLDI</sequence>
<keyword evidence="5" id="KW-1185">Reference proteome</keyword>
<evidence type="ECO:0000313" key="4">
    <source>
        <dbReference type="EMBL" id="QCD94268.1"/>
    </source>
</evidence>
<evidence type="ECO:0000256" key="1">
    <source>
        <dbReference type="ARBA" id="ARBA00022729"/>
    </source>
</evidence>
<evidence type="ECO:0000313" key="5">
    <source>
        <dbReference type="Proteomes" id="UP000501690"/>
    </source>
</evidence>
<evidence type="ECO:0000259" key="3">
    <source>
        <dbReference type="Pfam" id="PF05617"/>
    </source>
</evidence>
<dbReference type="InterPro" id="IPR008502">
    <property type="entry name" value="Prolamin-like"/>
</dbReference>
<feature type="domain" description="Prolamin-like" evidence="3">
    <location>
        <begin position="109"/>
        <end position="161"/>
    </location>
</feature>
<proteinExistence type="predicted"/>
<dbReference type="AlphaFoldDB" id="A0A4D6M100"/>
<protein>
    <recommendedName>
        <fullName evidence="3">Prolamin-like domain-containing protein</fullName>
    </recommendedName>
</protein>
<name>A0A4D6M100_VIGUN</name>
<organism evidence="4 5">
    <name type="scientific">Vigna unguiculata</name>
    <name type="common">Cowpea</name>
    <dbReference type="NCBI Taxonomy" id="3917"/>
    <lineage>
        <taxon>Eukaryota</taxon>
        <taxon>Viridiplantae</taxon>
        <taxon>Streptophyta</taxon>
        <taxon>Embryophyta</taxon>
        <taxon>Tracheophyta</taxon>
        <taxon>Spermatophyta</taxon>
        <taxon>Magnoliopsida</taxon>
        <taxon>eudicotyledons</taxon>
        <taxon>Gunneridae</taxon>
        <taxon>Pentapetalae</taxon>
        <taxon>rosids</taxon>
        <taxon>fabids</taxon>
        <taxon>Fabales</taxon>
        <taxon>Fabaceae</taxon>
        <taxon>Papilionoideae</taxon>
        <taxon>50 kb inversion clade</taxon>
        <taxon>NPAAA clade</taxon>
        <taxon>indigoferoid/millettioid clade</taxon>
        <taxon>Phaseoleae</taxon>
        <taxon>Vigna</taxon>
    </lineage>
</organism>
<dbReference type="PANTHER" id="PTHR31207:SF41">
    <property type="entry name" value="PROLAMIN-LIKE PROTEIN"/>
    <property type="match status" value="1"/>
</dbReference>
<dbReference type="Pfam" id="PF05617">
    <property type="entry name" value="Prolamin_like"/>
    <property type="match status" value="1"/>
</dbReference>
<reference evidence="4 5" key="1">
    <citation type="submission" date="2019-04" db="EMBL/GenBank/DDBJ databases">
        <title>An improved genome assembly and genetic linkage map for asparagus bean, Vigna unguiculata ssp. sesquipedialis.</title>
        <authorList>
            <person name="Xia Q."/>
            <person name="Zhang R."/>
            <person name="Dong Y."/>
        </authorList>
    </citation>
    <scope>NUCLEOTIDE SEQUENCE [LARGE SCALE GENOMIC DNA]</scope>
    <source>
        <tissue evidence="4">Leaf</tissue>
    </source>
</reference>
<keyword evidence="1" id="KW-0732">Signal</keyword>
<accession>A0A4D6M100</accession>
<dbReference type="InterPro" id="IPR040220">
    <property type="entry name" value="DD11"/>
</dbReference>
<dbReference type="PANTHER" id="PTHR31207">
    <property type="entry name" value="ECA1 GAMETOGENESIS FAMILY PROTEIN (DUF784)-RELATED-RELATED"/>
    <property type="match status" value="1"/>
</dbReference>
<dbReference type="EMBL" id="CP039349">
    <property type="protein sequence ID" value="QCD94268.1"/>
    <property type="molecule type" value="Genomic_DNA"/>
</dbReference>
<gene>
    <name evidence="4" type="ORF">DEO72_LG5g2351</name>
</gene>